<accession>A0A3B0TXJ5</accession>
<feature type="transmembrane region" description="Helical" evidence="10">
    <location>
        <begin position="81"/>
        <end position="102"/>
    </location>
</feature>
<dbReference type="SMART" id="SM01207">
    <property type="entry name" value="G3P_acyltransf"/>
    <property type="match status" value="1"/>
</dbReference>
<evidence type="ECO:0000256" key="7">
    <source>
        <dbReference type="ARBA" id="ARBA00023136"/>
    </source>
</evidence>
<evidence type="ECO:0000256" key="4">
    <source>
        <dbReference type="ARBA" id="ARBA00022692"/>
    </source>
</evidence>
<sequence>MENLPFLYAAIMGYFLGSIPFGLLLTRMAGMDDIRNIGSGNIGATNVLRTGKKGLAASTLIMDAAKAAIAVLLARYFWGDIAAMAAGFFAFIGHIFPLWLGFKGGKGVAAMIGALLALSWPVGLGFCAIW</sequence>
<evidence type="ECO:0000256" key="5">
    <source>
        <dbReference type="ARBA" id="ARBA00022989"/>
    </source>
</evidence>
<evidence type="ECO:0000256" key="2">
    <source>
        <dbReference type="ARBA" id="ARBA00022516"/>
    </source>
</evidence>
<feature type="non-terminal residue" evidence="11">
    <location>
        <position position="130"/>
    </location>
</feature>
<organism evidence="11">
    <name type="scientific">hydrothermal vent metagenome</name>
    <dbReference type="NCBI Taxonomy" id="652676"/>
    <lineage>
        <taxon>unclassified sequences</taxon>
        <taxon>metagenomes</taxon>
        <taxon>ecological metagenomes</taxon>
    </lineage>
</organism>
<dbReference type="PANTHER" id="PTHR30309:SF0">
    <property type="entry name" value="GLYCEROL-3-PHOSPHATE ACYLTRANSFERASE-RELATED"/>
    <property type="match status" value="1"/>
</dbReference>
<keyword evidence="1" id="KW-1003">Cell membrane</keyword>
<keyword evidence="4 10" id="KW-0812">Transmembrane</keyword>
<dbReference type="InterPro" id="IPR003811">
    <property type="entry name" value="G3P_acylTferase_PlsY"/>
</dbReference>
<evidence type="ECO:0000256" key="10">
    <source>
        <dbReference type="SAM" id="Phobius"/>
    </source>
</evidence>
<evidence type="ECO:0000313" key="11">
    <source>
        <dbReference type="EMBL" id="VAW23501.1"/>
    </source>
</evidence>
<evidence type="ECO:0000256" key="9">
    <source>
        <dbReference type="ARBA" id="ARBA00023264"/>
    </source>
</evidence>
<keyword evidence="6" id="KW-0443">Lipid metabolism</keyword>
<keyword evidence="2" id="KW-0444">Lipid biosynthesis</keyword>
<evidence type="ECO:0000256" key="8">
    <source>
        <dbReference type="ARBA" id="ARBA00023209"/>
    </source>
</evidence>
<gene>
    <name evidence="11" type="ORF">MNBD_ALPHA11-2054</name>
</gene>
<dbReference type="PANTHER" id="PTHR30309">
    <property type="entry name" value="INNER MEMBRANE PROTEIN YGIH"/>
    <property type="match status" value="1"/>
</dbReference>
<dbReference type="AlphaFoldDB" id="A0A3B0TXJ5"/>
<dbReference type="GO" id="GO:0005886">
    <property type="term" value="C:plasma membrane"/>
    <property type="evidence" value="ECO:0007669"/>
    <property type="project" value="InterPro"/>
</dbReference>
<proteinExistence type="predicted"/>
<protein>
    <submittedName>
        <fullName evidence="11">Acyl-phosphate:glycerol-3-phosphate O-acyltransferase PlsY</fullName>
    </submittedName>
</protein>
<dbReference type="Pfam" id="PF02660">
    <property type="entry name" value="G3P_acyltransf"/>
    <property type="match status" value="1"/>
</dbReference>
<evidence type="ECO:0000256" key="6">
    <source>
        <dbReference type="ARBA" id="ARBA00023098"/>
    </source>
</evidence>
<keyword evidence="8" id="KW-0594">Phospholipid biosynthesis</keyword>
<dbReference type="GO" id="GO:0008654">
    <property type="term" value="P:phospholipid biosynthetic process"/>
    <property type="evidence" value="ECO:0007669"/>
    <property type="project" value="UniProtKB-KW"/>
</dbReference>
<evidence type="ECO:0000256" key="3">
    <source>
        <dbReference type="ARBA" id="ARBA00022679"/>
    </source>
</evidence>
<dbReference type="EMBL" id="UOEQ01000470">
    <property type="protein sequence ID" value="VAW23501.1"/>
    <property type="molecule type" value="Genomic_DNA"/>
</dbReference>
<keyword evidence="7 10" id="KW-0472">Membrane</keyword>
<feature type="transmembrane region" description="Helical" evidence="10">
    <location>
        <begin position="6"/>
        <end position="25"/>
    </location>
</feature>
<keyword evidence="3 11" id="KW-0808">Transferase</keyword>
<name>A0A3B0TXJ5_9ZZZZ</name>
<reference evidence="11" key="1">
    <citation type="submission" date="2018-06" db="EMBL/GenBank/DDBJ databases">
        <authorList>
            <person name="Zhirakovskaya E."/>
        </authorList>
    </citation>
    <scope>NUCLEOTIDE SEQUENCE</scope>
</reference>
<evidence type="ECO:0000256" key="1">
    <source>
        <dbReference type="ARBA" id="ARBA00022475"/>
    </source>
</evidence>
<feature type="transmembrane region" description="Helical" evidence="10">
    <location>
        <begin position="108"/>
        <end position="129"/>
    </location>
</feature>
<keyword evidence="5 10" id="KW-1133">Transmembrane helix</keyword>
<dbReference type="GO" id="GO:0043772">
    <property type="term" value="F:acyl-phosphate glycerol-3-phosphate acyltransferase activity"/>
    <property type="evidence" value="ECO:0007669"/>
    <property type="project" value="InterPro"/>
</dbReference>
<keyword evidence="9" id="KW-1208">Phospholipid metabolism</keyword>
<keyword evidence="11" id="KW-0012">Acyltransferase</keyword>